<keyword evidence="2" id="KW-1185">Reference proteome</keyword>
<dbReference type="EMBL" id="FNZK01000014">
    <property type="protein sequence ID" value="SEJ71438.1"/>
    <property type="molecule type" value="Genomic_DNA"/>
</dbReference>
<organism evidence="1 2">
    <name type="scientific">Propionispira arboris</name>
    <dbReference type="NCBI Taxonomy" id="84035"/>
    <lineage>
        <taxon>Bacteria</taxon>
        <taxon>Bacillati</taxon>
        <taxon>Bacillota</taxon>
        <taxon>Negativicutes</taxon>
        <taxon>Selenomonadales</taxon>
        <taxon>Selenomonadaceae</taxon>
        <taxon>Propionispira</taxon>
    </lineage>
</organism>
<dbReference type="AlphaFoldDB" id="A0A1H7B1T5"/>
<accession>A0A1H7B1T5</accession>
<evidence type="ECO:0000313" key="1">
    <source>
        <dbReference type="EMBL" id="SEJ71438.1"/>
    </source>
</evidence>
<dbReference type="SUPFAM" id="SSF52540">
    <property type="entry name" value="P-loop containing nucleoside triphosphate hydrolases"/>
    <property type="match status" value="2"/>
</dbReference>
<gene>
    <name evidence="1" type="ORF">SAMN05660742_114106</name>
</gene>
<evidence type="ECO:0008006" key="3">
    <source>
        <dbReference type="Google" id="ProtNLM"/>
    </source>
</evidence>
<dbReference type="Proteomes" id="UP000199662">
    <property type="component" value="Unassembled WGS sequence"/>
</dbReference>
<name>A0A1H7B1T5_9FIRM</name>
<proteinExistence type="predicted"/>
<dbReference type="Gene3D" id="3.40.50.300">
    <property type="entry name" value="P-loop containing nucleotide triphosphate hydrolases"/>
    <property type="match status" value="1"/>
</dbReference>
<dbReference type="STRING" id="84035.SAMN05660742_114106"/>
<reference evidence="1 2" key="1">
    <citation type="submission" date="2016-10" db="EMBL/GenBank/DDBJ databases">
        <authorList>
            <person name="de Groot N.N."/>
        </authorList>
    </citation>
    <scope>NUCLEOTIDE SEQUENCE [LARGE SCALE GENOMIC DNA]</scope>
    <source>
        <strain evidence="1 2">DSM 2179</strain>
    </source>
</reference>
<dbReference type="InterPro" id="IPR027417">
    <property type="entry name" value="P-loop_NTPase"/>
</dbReference>
<sequence length="893" mass="103355">MYKFNSARVCWDRKYQEAKPTGEVAAIISKRIGYSTMKLTLSNIENFVYRVGSLGHTFCPATFKDGKRSKENFEQQQLIALDFDNKDSNNCISFKEIKSRAEDYELPILFAYDTLSSKNHNKFRVVFLNDVSITDRKVAEATQLAIGTMFPEADTSCYKDVSKMYYGGKQILYYDKKTPEINVESVFRNLCYYLKDKYKANHYKGKITNFSKTTGIALNKNGLLDVMVMGNPTEYPCATILDEKGKNSPSSIIYSKNLSSIKAVGENFPEKYYRINFSTNDSSVGKNNNSRSSINHKSYRSADIKDINQKCELFKEFESGKRRLHHKELYGILTNLLQVETGSQRFVSILSKNPAFYSDNKEIWEGRHIPYMKQHDYRSQNCNDFCPYQSKCNHGTSILSTVCPKRGMIEKTPGYSEIFHPLEEVQKDTYNAISKAYCANNKQFQIVKAMTAVGKTTSYLKLMSENPTDRFLIAAPTNLLKDEIYNKAVRMNIAVSKTPSLEQIKNEIPSKIWNRIQRMYSSGLHCSVHPYINEILKKKDIPCLREYLKAREELKTFDGSIITTHRYLLNMDEKRLREYDAIIIDEDIIFKSVISNQGEITVSNLKELLEKTTDNRLFNKITELLKHAKIQSCIEVDSFELDDVDDGDNDKSILFDIPSFCLAERFYLRKASKEEKLKEDTVAFLKPVTFKNVKYIMVSATVNEDICRNFFGKDNVSFYDCKRAEYKGELYQYPRKSMSRTCVANNVGIMQRLMKRFAIDEDKVITFMKQNIGYLHFGNTEGSNALEGEDILVVGTPYHAEFLYKLVAFTMGIDFDEKEEMTAQFVTHNGYRFWFTTFKDENMRAINFWMIESELEQAVGRARLLRNKCKVKLFSNFPLCQAKMICDFDYEKD</sequence>
<evidence type="ECO:0000313" key="2">
    <source>
        <dbReference type="Proteomes" id="UP000199662"/>
    </source>
</evidence>
<protein>
    <recommendedName>
        <fullName evidence="3">Helicase ATP-binding domain-containing protein</fullName>
    </recommendedName>
</protein>
<dbReference type="RefSeq" id="WP_091832935.1">
    <property type="nucleotide sequence ID" value="NZ_FNZK01000014.1"/>
</dbReference>